<evidence type="ECO:0000313" key="14">
    <source>
        <dbReference type="EMBL" id="VUX55569.1"/>
    </source>
</evidence>
<evidence type="ECO:0000256" key="4">
    <source>
        <dbReference type="ARBA" id="ARBA00011648"/>
    </source>
</evidence>
<dbReference type="CDD" id="cd12151">
    <property type="entry name" value="F1-ATPase_gamma"/>
    <property type="match status" value="1"/>
</dbReference>
<sequence length="290" mass="32484">MANEQEIRTKIRSVKNMQKITKAMEMVAASKIRKAQDQMEASRPYAERIRRVIGHLGNANPDYKHPWLVEREVKRVGFIIISTDRGLCGGLNVNLFKRVIGELQQWQEQNVEVDLALVGAKAVQFFRRLGGNVVGTATHLGDKPQVNDLIGSIKIMLDSYSDGKIDRLFLVHNEFVNTMSQEPEVKSLLPVSAIDLGEETLQEHWDYIYEPEAMELLDDVLMRYIESQVYRGAVENFACEMAAKMVAMKSATDNAGDIIDELQLVYNKARQASITQEISEIVGGAAAVSG</sequence>
<name>A0A7D9H5J9_9GAMM</name>
<dbReference type="InterPro" id="IPR035968">
    <property type="entry name" value="ATP_synth_F1_ATPase_gsu"/>
</dbReference>
<evidence type="ECO:0000256" key="9">
    <source>
        <dbReference type="ARBA" id="ARBA00023065"/>
    </source>
</evidence>
<evidence type="ECO:0000256" key="6">
    <source>
        <dbReference type="ARBA" id="ARBA00022475"/>
    </source>
</evidence>
<keyword evidence="11 13" id="KW-0139">CF(1)</keyword>
<dbReference type="GO" id="GO:0016787">
    <property type="term" value="F:hydrolase activity"/>
    <property type="evidence" value="ECO:0007669"/>
    <property type="project" value="UniProtKB-KW"/>
</dbReference>
<dbReference type="SUPFAM" id="SSF52943">
    <property type="entry name" value="ATP synthase (F1-ATPase), gamma subunit"/>
    <property type="match status" value="1"/>
</dbReference>
<comment type="similarity">
    <text evidence="3 13">Belongs to the ATPase gamma chain family.</text>
</comment>
<keyword evidence="9 13" id="KW-0406">Ion transport</keyword>
<dbReference type="InterPro" id="IPR000131">
    <property type="entry name" value="ATP_synth_F1_gsu"/>
</dbReference>
<evidence type="ECO:0000256" key="2">
    <source>
        <dbReference type="ARBA" id="ARBA00004170"/>
    </source>
</evidence>
<dbReference type="PANTHER" id="PTHR11693:SF22">
    <property type="entry name" value="ATP SYNTHASE SUBUNIT GAMMA, MITOCHONDRIAL"/>
    <property type="match status" value="1"/>
</dbReference>
<dbReference type="EMBL" id="LR633967">
    <property type="protein sequence ID" value="VUX55569.1"/>
    <property type="molecule type" value="Genomic_DNA"/>
</dbReference>
<accession>A0A7D9H5J9</accession>
<evidence type="ECO:0000256" key="13">
    <source>
        <dbReference type="HAMAP-Rule" id="MF_00815"/>
    </source>
</evidence>
<keyword evidence="5 13" id="KW-0813">Transport</keyword>
<dbReference type="InterPro" id="IPR023632">
    <property type="entry name" value="ATP_synth_F1_gsu_CS"/>
</dbReference>
<evidence type="ECO:0000256" key="3">
    <source>
        <dbReference type="ARBA" id="ARBA00007681"/>
    </source>
</evidence>
<protein>
    <recommendedName>
        <fullName evidence="13">ATP synthase gamma chain</fullName>
    </recommendedName>
    <alternativeName>
        <fullName evidence="13">ATP synthase F1 sector gamma subunit</fullName>
    </alternativeName>
    <alternativeName>
        <fullName evidence="13">F-ATPase gamma subunit</fullName>
    </alternativeName>
</protein>
<evidence type="ECO:0000256" key="7">
    <source>
        <dbReference type="ARBA" id="ARBA00022519"/>
    </source>
</evidence>
<evidence type="ECO:0000256" key="11">
    <source>
        <dbReference type="ARBA" id="ARBA00023196"/>
    </source>
</evidence>
<dbReference type="GO" id="GO:0005524">
    <property type="term" value="F:ATP binding"/>
    <property type="evidence" value="ECO:0007669"/>
    <property type="project" value="UniProtKB-UniRule"/>
</dbReference>
<organism evidence="14">
    <name type="scientific">uncultured Woeseiaceae bacterium</name>
    <dbReference type="NCBI Taxonomy" id="1983305"/>
    <lineage>
        <taxon>Bacteria</taxon>
        <taxon>Pseudomonadati</taxon>
        <taxon>Pseudomonadota</taxon>
        <taxon>Gammaproteobacteria</taxon>
        <taxon>Woeseiales</taxon>
        <taxon>Woeseiaceae</taxon>
        <taxon>environmental samples</taxon>
    </lineage>
</organism>
<dbReference type="Gene3D" id="3.40.1380.10">
    <property type="match status" value="1"/>
</dbReference>
<dbReference type="PROSITE" id="PS00153">
    <property type="entry name" value="ATPASE_GAMMA"/>
    <property type="match status" value="1"/>
</dbReference>
<dbReference type="Gene3D" id="1.10.287.80">
    <property type="entry name" value="ATP synthase, gamma subunit, helix hairpin domain"/>
    <property type="match status" value="2"/>
</dbReference>
<keyword evidence="10 13" id="KW-0472">Membrane</keyword>
<dbReference type="FunFam" id="1.10.287.80:FF:000005">
    <property type="entry name" value="ATP synthase gamma chain"/>
    <property type="match status" value="1"/>
</dbReference>
<dbReference type="AlphaFoldDB" id="A0A7D9H5J9"/>
<comment type="subcellular location">
    <subcellularLocation>
        <location evidence="13">Cell membrane</location>
        <topology evidence="13">Peripheral membrane protein</topology>
    </subcellularLocation>
    <subcellularLocation>
        <location evidence="2">Membrane</location>
        <topology evidence="2">Peripheral membrane protein</topology>
    </subcellularLocation>
</comment>
<dbReference type="HAMAP" id="MF_00815">
    <property type="entry name" value="ATP_synth_gamma_bact"/>
    <property type="match status" value="1"/>
</dbReference>
<dbReference type="GO" id="GO:0046933">
    <property type="term" value="F:proton-transporting ATP synthase activity, rotational mechanism"/>
    <property type="evidence" value="ECO:0007669"/>
    <property type="project" value="UniProtKB-UniRule"/>
</dbReference>
<keyword evidence="14" id="KW-0378">Hydrolase</keyword>
<dbReference type="PRINTS" id="PR00126">
    <property type="entry name" value="ATPASEGAMMA"/>
</dbReference>
<proteinExistence type="inferred from homology"/>
<keyword evidence="6 13" id="KW-1003">Cell membrane</keyword>
<dbReference type="GO" id="GO:0005886">
    <property type="term" value="C:plasma membrane"/>
    <property type="evidence" value="ECO:0007669"/>
    <property type="project" value="UniProtKB-SubCell"/>
</dbReference>
<dbReference type="GO" id="GO:0045259">
    <property type="term" value="C:proton-transporting ATP synthase complex"/>
    <property type="evidence" value="ECO:0007669"/>
    <property type="project" value="UniProtKB-KW"/>
</dbReference>
<evidence type="ECO:0000256" key="10">
    <source>
        <dbReference type="ARBA" id="ARBA00023136"/>
    </source>
</evidence>
<dbReference type="NCBIfam" id="TIGR01146">
    <property type="entry name" value="ATPsyn_F1gamma"/>
    <property type="match status" value="1"/>
</dbReference>
<comment type="subunit">
    <text evidence="4 13">F-type ATPases have 2 components, CF(1) - the catalytic core - and CF(0) - the membrane proton channel. CF(1) has five subunits: alpha(3), beta(3), gamma(1), delta(1), epsilon(1). CF(0) has three main subunits: a, b and c.</text>
</comment>
<dbReference type="FunFam" id="3.40.1380.10:FF:000006">
    <property type="entry name" value="ATP synthase gamma chain"/>
    <property type="match status" value="1"/>
</dbReference>
<keyword evidence="7" id="KW-0997">Cell inner membrane</keyword>
<comment type="function">
    <text evidence="1 13">Produces ATP from ADP in the presence of a proton gradient across the membrane. The gamma chain is believed to be important in regulating ATPase activity and the flow of protons through the CF(0) complex.</text>
</comment>
<evidence type="ECO:0000256" key="12">
    <source>
        <dbReference type="ARBA" id="ARBA00023310"/>
    </source>
</evidence>
<dbReference type="Pfam" id="PF00231">
    <property type="entry name" value="ATP-synt"/>
    <property type="match status" value="1"/>
</dbReference>
<reference evidence="14" key="1">
    <citation type="submission" date="2019-07" db="EMBL/GenBank/DDBJ databases">
        <authorList>
            <person name="Weber M."/>
            <person name="Kostadinov I."/>
            <person name="Kostadinov D I."/>
        </authorList>
    </citation>
    <scope>NUCLEOTIDE SEQUENCE</scope>
    <source>
        <strain evidence="14">Gfbio:sag-sample-m06:053724c1-46a9-4a36-b237-ea2bf867836b</strain>
    </source>
</reference>
<evidence type="ECO:0000256" key="5">
    <source>
        <dbReference type="ARBA" id="ARBA00022448"/>
    </source>
</evidence>
<keyword evidence="8 13" id="KW-0375">Hydrogen ion transport</keyword>
<gene>
    <name evidence="13 14" type="primary">atpG</name>
    <name evidence="14" type="ORF">JTBM06_V1_50010</name>
</gene>
<dbReference type="NCBIfam" id="NF004144">
    <property type="entry name" value="PRK05621.1-1"/>
    <property type="match status" value="1"/>
</dbReference>
<keyword evidence="12 13" id="KW-0066">ATP synthesis</keyword>
<evidence type="ECO:0000256" key="1">
    <source>
        <dbReference type="ARBA" id="ARBA00003456"/>
    </source>
</evidence>
<dbReference type="PANTHER" id="PTHR11693">
    <property type="entry name" value="ATP SYNTHASE GAMMA CHAIN"/>
    <property type="match status" value="1"/>
</dbReference>
<dbReference type="GO" id="GO:0042777">
    <property type="term" value="P:proton motive force-driven plasma membrane ATP synthesis"/>
    <property type="evidence" value="ECO:0007669"/>
    <property type="project" value="UniProtKB-UniRule"/>
</dbReference>
<evidence type="ECO:0000256" key="8">
    <source>
        <dbReference type="ARBA" id="ARBA00022781"/>
    </source>
</evidence>